<protein>
    <recommendedName>
        <fullName evidence="4">Outer membrane protein beta-barrel family protein</fullName>
    </recommendedName>
</protein>
<evidence type="ECO:0000313" key="3">
    <source>
        <dbReference type="Proteomes" id="UP000643701"/>
    </source>
</evidence>
<dbReference type="AlphaFoldDB" id="A0A967DYD0"/>
<keyword evidence="3" id="KW-1185">Reference proteome</keyword>
<name>A0A967DYD0_9FLAO</name>
<gene>
    <name evidence="2" type="ORF">G7034_05430</name>
</gene>
<evidence type="ECO:0000313" key="2">
    <source>
        <dbReference type="EMBL" id="NGZ89690.1"/>
    </source>
</evidence>
<comment type="caution">
    <text evidence="2">The sequence shown here is derived from an EMBL/GenBank/DDBJ whole genome shotgun (WGS) entry which is preliminary data.</text>
</comment>
<evidence type="ECO:0008006" key="4">
    <source>
        <dbReference type="Google" id="ProtNLM"/>
    </source>
</evidence>
<reference evidence="2" key="1">
    <citation type="submission" date="2020-03" db="EMBL/GenBank/DDBJ databases">
        <title>Psychroflexus Maritimus sp. nov., isolate from marine sediment.</title>
        <authorList>
            <person name="Zhong Y.-L."/>
        </authorList>
    </citation>
    <scope>NUCLEOTIDE SEQUENCE</scope>
    <source>
        <strain evidence="2">C1</strain>
    </source>
</reference>
<organism evidence="2 3">
    <name type="scientific">Psychroflexus maritimus</name>
    <dbReference type="NCBI Taxonomy" id="2714865"/>
    <lineage>
        <taxon>Bacteria</taxon>
        <taxon>Pseudomonadati</taxon>
        <taxon>Bacteroidota</taxon>
        <taxon>Flavobacteriia</taxon>
        <taxon>Flavobacteriales</taxon>
        <taxon>Flavobacteriaceae</taxon>
        <taxon>Psychroflexus</taxon>
    </lineage>
</organism>
<feature type="chain" id="PRO_5037655357" description="Outer membrane protein beta-barrel family protein" evidence="1">
    <location>
        <begin position="20"/>
        <end position="1136"/>
    </location>
</feature>
<feature type="signal peptide" evidence="1">
    <location>
        <begin position="1"/>
        <end position="19"/>
    </location>
</feature>
<dbReference type="EMBL" id="JAANAS010000040">
    <property type="protein sequence ID" value="NGZ89690.1"/>
    <property type="molecule type" value="Genomic_DNA"/>
</dbReference>
<keyword evidence="1" id="KW-0732">Signal</keyword>
<evidence type="ECO:0000256" key="1">
    <source>
        <dbReference type="SAM" id="SignalP"/>
    </source>
</evidence>
<accession>A0A967DYD0</accession>
<dbReference type="Proteomes" id="UP000643701">
    <property type="component" value="Unassembled WGS sequence"/>
</dbReference>
<dbReference type="RefSeq" id="WP_166399955.1">
    <property type="nucleotide sequence ID" value="NZ_JAANAS010000040.1"/>
</dbReference>
<sequence>MKSIFCCLFLLIASGFAHAQEDLMLTKTIATQDSIFLEDVSISSADFKLQTLQNQTVDTSSFTINYGKALLVMNQKIQQENDSLQVTYRNFPGFLTKTYQALDEAIIVDETSGNTPLYEVKRQDQSQDFVPFDGLNTSGSISRGVRVGNNQNAVVDSELDLQISGKLSEDVTLRASIQDANTPLQQGGYSQRLNEFDQVFIELQGKNWGIRAGDIDLVEDKYFFASYNKKIQGLLVSTQLQQDTNPIEAYAAGALVRGVWTRSELVGQEGNQGPYKLTGPNGELLVLIISGSESVFVNGRRLKRGENEDYLIDYNAGEIIFNANFPITSEMRIVIEYQYADQNYSRVLGTAGGSYQTEKFQISSFVYTETDLRNQPIQQALSDEQVGVLREAGNDQSQMIAPSAVPTDFSENRILYRKEILNGEEIFVFSNDPEDELFSVRFTNVGANQGNYVVSTDNAISRIFEYVPPQNGVPQGEFEPVIQLFAPERLQVGVVQSTYKNGEHSYVSSELAVSDQDKNLFSNLDNDDNQGLAYKVETRQRVVNNQNNWNVDVFGNLDYIHRNYTSIERLYNVEFQRDWNLFNPDGNQRLIDLGTNVNHLEKGNLQYQFQHLDFSESFTGNRQVFNANFNFEKLTLVANASYLKTDGSVLDSEFSRANFFSVYDLGKPWVGAKFNYEDNEELNLAENQLTINTQRFKSYEVFTGVGDSTDVFVEVGYRFRENDSLRSNQLERVNRSNNIYLKSTTINTQSTRLDVFASYRNLQNSDPNLEDENVINSRITFSQTLLDRMLSLNTAYETNSGSIAQQEFTYVEVNPGEGQYVWIDYNENGVQELDEFELAQFPAEADFIRILLPNQIFIRTNQTRFSQQMNLNFKAWSNEEGFKKLLSKFSNQVSFVVDRKLRRDGNLINLNPFSANGQEELGRNTNIRNALFFNRGKQRYTTSYNFIQTQSRNLSTIGLQDNNTQAHQLNFVHKLYDTWLLTFQNELTNSESISENFENRNFQLDGFSINPKISYLLGNNARFDAFAEFGKKENQIAEQELLEQQILGASFTLNQGQKYAITGEFNYIKNDFSGSAFTPVAYQMMEGLQPDNNFTWSVFLQKKITDFLDLNLTYFGRKSENTSTVHTGNVQLRAYF</sequence>
<proteinExistence type="predicted"/>